<dbReference type="OrthoDB" id="134269at2157"/>
<accession>A0A1I1GIR6</accession>
<evidence type="ECO:0000313" key="2">
    <source>
        <dbReference type="EMBL" id="SFC11669.1"/>
    </source>
</evidence>
<sequence length="500" mass="53637">MQRRTVLRRSGAAVASTLSLPVVGTRSARATAGSSPRVGSGQDESGYEPLGRLEIEGAAEAVVGDDDDVAYLATTTGFATVDVSDPTAPELLFLEDDIEVDGEPLLEILDVAVDGQRLVVPGPANRTSGRLFEGFCCYDVSDPADPELVAEPYETGFHIHNCYLEDDVLYVVGNDPSDNVLVVYDVADGVERIGRWSLLEHEPGWADVDWIARYLHDVSVHDDVAYLAHWNPGTYLLDVSDPAEPEYISHVSETDLESQRSVENHLEIRQGLPGNDHYATVDETGDLLAVGREAWATGGEEPDGPGGIDLYDVSDPEDPVSRGSIEALAAADESYDAGLWTTAHNFELRNDRLYAAWYRGGVTIHDVSDPDDPERLAAWRDPHVAGFWTARVLEPGETFVASSTQAIPNAPMEGALYTFPIEAGEQADPPSLTDPDAFDLEGVDRDDGNESAADADDGDDGTVGNADDSIPGFTGPGAGFGLASVAGGAAALEWVRRRRR</sequence>
<proteinExistence type="predicted"/>
<gene>
    <name evidence="2" type="ORF">SAMN05444422_104356</name>
</gene>
<dbReference type="InterPro" id="IPR011047">
    <property type="entry name" value="Quinoprotein_ADH-like_sf"/>
</dbReference>
<dbReference type="Proteomes" id="UP000199161">
    <property type="component" value="Unassembled WGS sequence"/>
</dbReference>
<dbReference type="Pfam" id="PF08309">
    <property type="entry name" value="LVIVD"/>
    <property type="match status" value="2"/>
</dbReference>
<feature type="region of interest" description="Disordered" evidence="1">
    <location>
        <begin position="424"/>
        <end position="478"/>
    </location>
</feature>
<evidence type="ECO:0000313" key="3">
    <source>
        <dbReference type="Proteomes" id="UP000199161"/>
    </source>
</evidence>
<dbReference type="InterPro" id="IPR013211">
    <property type="entry name" value="LVIVD"/>
</dbReference>
<feature type="compositionally biased region" description="Acidic residues" evidence="1">
    <location>
        <begin position="449"/>
        <end position="460"/>
    </location>
</feature>
<dbReference type="AlphaFoldDB" id="A0A1I1GIR6"/>
<evidence type="ECO:0000256" key="1">
    <source>
        <dbReference type="SAM" id="MobiDB-lite"/>
    </source>
</evidence>
<name>A0A1I1GIR6_NATHA</name>
<keyword evidence="3" id="KW-1185">Reference proteome</keyword>
<reference evidence="3" key="1">
    <citation type="submission" date="2016-10" db="EMBL/GenBank/DDBJ databases">
        <authorList>
            <person name="Varghese N."/>
            <person name="Submissions S."/>
        </authorList>
    </citation>
    <scope>NUCLEOTIDE SEQUENCE [LARGE SCALE GENOMIC DNA]</scope>
    <source>
        <strain evidence="3">DSM 13078</strain>
    </source>
</reference>
<protein>
    <submittedName>
        <fullName evidence="2">Uncharacterized conserved protein</fullName>
    </submittedName>
</protein>
<organism evidence="2 3">
    <name type="scientific">Natronobacterium haloterrestre</name>
    <name type="common">Halobiforma haloterrestris</name>
    <dbReference type="NCBI Taxonomy" id="148448"/>
    <lineage>
        <taxon>Archaea</taxon>
        <taxon>Methanobacteriati</taxon>
        <taxon>Methanobacteriota</taxon>
        <taxon>Stenosarchaea group</taxon>
        <taxon>Halobacteria</taxon>
        <taxon>Halobacteriales</taxon>
        <taxon>Natrialbaceae</taxon>
        <taxon>Natronobacterium</taxon>
    </lineage>
</organism>
<dbReference type="RefSeq" id="WP_089787853.1">
    <property type="nucleotide sequence ID" value="NZ_FOKW01000004.1"/>
</dbReference>
<feature type="region of interest" description="Disordered" evidence="1">
    <location>
        <begin position="27"/>
        <end position="48"/>
    </location>
</feature>
<dbReference type="SUPFAM" id="SSF50998">
    <property type="entry name" value="Quinoprotein alcohol dehydrogenase-like"/>
    <property type="match status" value="1"/>
</dbReference>
<dbReference type="EMBL" id="FOKW01000004">
    <property type="protein sequence ID" value="SFC11669.1"/>
    <property type="molecule type" value="Genomic_DNA"/>
</dbReference>